<reference evidence="3" key="1">
    <citation type="submission" date="2025-08" db="UniProtKB">
        <authorList>
            <consortium name="Ensembl"/>
        </authorList>
    </citation>
    <scope>IDENTIFICATION</scope>
</reference>
<name>A0A8C5L1Q9_JACJA</name>
<dbReference type="InterPro" id="IPR029373">
    <property type="entry name" value="FAM216"/>
</dbReference>
<proteinExistence type="inferred from homology"/>
<evidence type="ECO:0000313" key="4">
    <source>
        <dbReference type="Proteomes" id="UP000694385"/>
    </source>
</evidence>
<sequence length="122" mass="13945">KRQRKLQNGPQLPYIRVPSSVSDSALLKDLNRGQRRYFYSIMKIYDSKPQWEALKSRYINSLGHQQHLGYITQQEVLSCAALLRDSTKLASAKVAPPRSIPQKSSATRRKRLPASPESSRLH</sequence>
<dbReference type="Pfam" id="PF15107">
    <property type="entry name" value="FAM216B"/>
    <property type="match status" value="1"/>
</dbReference>
<dbReference type="PANTHER" id="PTHR16476:SF3">
    <property type="entry name" value="PROTEIN FAM216B"/>
    <property type="match status" value="1"/>
</dbReference>
<feature type="region of interest" description="Disordered" evidence="2">
    <location>
        <begin position="89"/>
        <end position="122"/>
    </location>
</feature>
<protein>
    <submittedName>
        <fullName evidence="3">Family with sequence similarity 216, member B</fullName>
    </submittedName>
</protein>
<keyword evidence="4" id="KW-1185">Reference proteome</keyword>
<organism evidence="3 4">
    <name type="scientific">Jaculus jaculus</name>
    <name type="common">Lesser Egyptian jerboa</name>
    <dbReference type="NCBI Taxonomy" id="51337"/>
    <lineage>
        <taxon>Eukaryota</taxon>
        <taxon>Metazoa</taxon>
        <taxon>Chordata</taxon>
        <taxon>Craniata</taxon>
        <taxon>Vertebrata</taxon>
        <taxon>Euteleostomi</taxon>
        <taxon>Mammalia</taxon>
        <taxon>Eutheria</taxon>
        <taxon>Euarchontoglires</taxon>
        <taxon>Glires</taxon>
        <taxon>Rodentia</taxon>
        <taxon>Myomorpha</taxon>
        <taxon>Dipodoidea</taxon>
        <taxon>Dipodidae</taxon>
        <taxon>Dipodinae</taxon>
        <taxon>Jaculus</taxon>
    </lineage>
</organism>
<dbReference type="Proteomes" id="UP000694385">
    <property type="component" value="Unassembled WGS sequence"/>
</dbReference>
<accession>A0A8C5L1Q9</accession>
<evidence type="ECO:0000313" key="3">
    <source>
        <dbReference type="Ensembl" id="ENSJJAP00000016352.1"/>
    </source>
</evidence>
<dbReference type="Ensembl" id="ENSJJAT00000022861.1">
    <property type="protein sequence ID" value="ENSJJAP00000016352.1"/>
    <property type="gene ID" value="ENSJJAG00000018229.1"/>
</dbReference>
<dbReference type="OMA" id="RVPHSIY"/>
<comment type="similarity">
    <text evidence="1">Belongs to the FAM216 family.</text>
</comment>
<evidence type="ECO:0000256" key="1">
    <source>
        <dbReference type="ARBA" id="ARBA00008615"/>
    </source>
</evidence>
<dbReference type="AlphaFoldDB" id="A0A8C5L1Q9"/>
<evidence type="ECO:0000256" key="2">
    <source>
        <dbReference type="SAM" id="MobiDB-lite"/>
    </source>
</evidence>
<reference evidence="3" key="2">
    <citation type="submission" date="2025-09" db="UniProtKB">
        <authorList>
            <consortium name="Ensembl"/>
        </authorList>
    </citation>
    <scope>IDENTIFICATION</scope>
</reference>
<dbReference type="GeneTree" id="ENSGT00940000154512"/>
<gene>
    <name evidence="3" type="primary">Fam216b</name>
</gene>
<dbReference type="PANTHER" id="PTHR16476">
    <property type="entry name" value="FAMILY WITH SEQUENCE SIMILARITY 216 MEMBER A"/>
    <property type="match status" value="1"/>
</dbReference>